<name>A0AAD7GZ69_MYCRO</name>
<proteinExistence type="predicted"/>
<gene>
    <name evidence="1" type="ORF">B0H17DRAFT_853747</name>
</gene>
<dbReference type="EMBL" id="JARKIE010000003">
    <property type="protein sequence ID" value="KAJ7708669.1"/>
    <property type="molecule type" value="Genomic_DNA"/>
</dbReference>
<evidence type="ECO:0000313" key="1">
    <source>
        <dbReference type="EMBL" id="KAJ7708669.1"/>
    </source>
</evidence>
<sequence>KLGEYFTKLPACKSNGTNWVFFCDCFLFALDAAGLSDHFEPSPSGPAIAPVPPTVLDAMAPTADEVKATNNYFIRRRFWKSEQAVIKQGLALVIPDSLFLKVKGAETARGMW</sequence>
<reference evidence="1" key="1">
    <citation type="submission" date="2023-03" db="EMBL/GenBank/DDBJ databases">
        <title>Massive genome expansion in bonnet fungi (Mycena s.s.) driven by repeated elements and novel gene families across ecological guilds.</title>
        <authorList>
            <consortium name="Lawrence Berkeley National Laboratory"/>
            <person name="Harder C.B."/>
            <person name="Miyauchi S."/>
            <person name="Viragh M."/>
            <person name="Kuo A."/>
            <person name="Thoen E."/>
            <person name="Andreopoulos B."/>
            <person name="Lu D."/>
            <person name="Skrede I."/>
            <person name="Drula E."/>
            <person name="Henrissat B."/>
            <person name="Morin E."/>
            <person name="Kohler A."/>
            <person name="Barry K."/>
            <person name="LaButti K."/>
            <person name="Morin E."/>
            <person name="Salamov A."/>
            <person name="Lipzen A."/>
            <person name="Mereny Z."/>
            <person name="Hegedus B."/>
            <person name="Baldrian P."/>
            <person name="Stursova M."/>
            <person name="Weitz H."/>
            <person name="Taylor A."/>
            <person name="Grigoriev I.V."/>
            <person name="Nagy L.G."/>
            <person name="Martin F."/>
            <person name="Kauserud H."/>
        </authorList>
    </citation>
    <scope>NUCLEOTIDE SEQUENCE</scope>
    <source>
        <strain evidence="1">CBHHK067</strain>
    </source>
</reference>
<feature type="non-terminal residue" evidence="1">
    <location>
        <position position="112"/>
    </location>
</feature>
<organism evidence="1 2">
    <name type="scientific">Mycena rosella</name>
    <name type="common">Pink bonnet</name>
    <name type="synonym">Agaricus rosellus</name>
    <dbReference type="NCBI Taxonomy" id="1033263"/>
    <lineage>
        <taxon>Eukaryota</taxon>
        <taxon>Fungi</taxon>
        <taxon>Dikarya</taxon>
        <taxon>Basidiomycota</taxon>
        <taxon>Agaricomycotina</taxon>
        <taxon>Agaricomycetes</taxon>
        <taxon>Agaricomycetidae</taxon>
        <taxon>Agaricales</taxon>
        <taxon>Marasmiineae</taxon>
        <taxon>Mycenaceae</taxon>
        <taxon>Mycena</taxon>
    </lineage>
</organism>
<comment type="caution">
    <text evidence="1">The sequence shown here is derived from an EMBL/GenBank/DDBJ whole genome shotgun (WGS) entry which is preliminary data.</text>
</comment>
<dbReference type="AlphaFoldDB" id="A0AAD7GZ69"/>
<keyword evidence="2" id="KW-1185">Reference proteome</keyword>
<accession>A0AAD7GZ69</accession>
<protein>
    <submittedName>
        <fullName evidence="1">Uncharacterized protein</fullName>
    </submittedName>
</protein>
<evidence type="ECO:0000313" key="2">
    <source>
        <dbReference type="Proteomes" id="UP001221757"/>
    </source>
</evidence>
<dbReference type="Proteomes" id="UP001221757">
    <property type="component" value="Unassembled WGS sequence"/>
</dbReference>
<feature type="non-terminal residue" evidence="1">
    <location>
        <position position="1"/>
    </location>
</feature>